<dbReference type="GO" id="GO:0071949">
    <property type="term" value="F:FAD binding"/>
    <property type="evidence" value="ECO:0007669"/>
    <property type="project" value="InterPro"/>
</dbReference>
<dbReference type="OrthoDB" id="415825at2759"/>
<evidence type="ECO:0000256" key="2">
    <source>
        <dbReference type="ARBA" id="ARBA00005466"/>
    </source>
</evidence>
<dbReference type="STRING" id="3988.B9RI30"/>
<protein>
    <recommendedName>
        <fullName evidence="3">cytokinin dehydrogenase</fullName>
        <ecNumber evidence="3">1.5.99.12</ecNumber>
    </recommendedName>
</protein>
<dbReference type="SUPFAM" id="SSF56176">
    <property type="entry name" value="FAD-binding/transporter-associated domain-like"/>
    <property type="match status" value="1"/>
</dbReference>
<dbReference type="InterPro" id="IPR016169">
    <property type="entry name" value="FAD-bd_PCMH_sub2"/>
</dbReference>
<dbReference type="GO" id="GO:0019139">
    <property type="term" value="F:cytokinin dehydrogenase activity"/>
    <property type="evidence" value="ECO:0007669"/>
    <property type="project" value="UniProtKB-EC"/>
</dbReference>
<evidence type="ECO:0000256" key="4">
    <source>
        <dbReference type="ARBA" id="ARBA00022630"/>
    </source>
</evidence>
<dbReference type="AlphaFoldDB" id="B9RI30"/>
<gene>
    <name evidence="10" type="ORF">RCOM_1575750</name>
</gene>
<accession>B9RI30</accession>
<comment type="catalytic activity">
    <reaction evidence="7">
        <text>N(6)-dimethylallyladenine + A + H2O = 3-methyl-2-butenal + adenine + AH2</text>
        <dbReference type="Rhea" id="RHEA:13625"/>
        <dbReference type="ChEBI" id="CHEBI:13193"/>
        <dbReference type="ChEBI" id="CHEBI:15377"/>
        <dbReference type="ChEBI" id="CHEBI:15825"/>
        <dbReference type="ChEBI" id="CHEBI:16708"/>
        <dbReference type="ChEBI" id="CHEBI:17499"/>
        <dbReference type="ChEBI" id="CHEBI:17660"/>
        <dbReference type="EC" id="1.5.99.12"/>
    </reaction>
</comment>
<dbReference type="Gene3D" id="3.30.43.10">
    <property type="entry name" value="Uridine Diphospho-n-acetylenolpyruvylglucosamine Reductase, domain 2"/>
    <property type="match status" value="1"/>
</dbReference>
<dbReference type="InterPro" id="IPR006094">
    <property type="entry name" value="Oxid_FAD_bind_N"/>
</dbReference>
<dbReference type="Pfam" id="PF01565">
    <property type="entry name" value="FAD_binding_4"/>
    <property type="match status" value="1"/>
</dbReference>
<keyword evidence="8" id="KW-0732">Signal</keyword>
<dbReference type="InterPro" id="IPR016166">
    <property type="entry name" value="FAD-bd_PCMH"/>
</dbReference>
<dbReference type="Proteomes" id="UP000008311">
    <property type="component" value="Unassembled WGS sequence"/>
</dbReference>
<name>B9RI30_RICCO</name>
<evidence type="ECO:0000256" key="5">
    <source>
        <dbReference type="ARBA" id="ARBA00022827"/>
    </source>
</evidence>
<dbReference type="GO" id="GO:0009690">
    <property type="term" value="P:cytokinin metabolic process"/>
    <property type="evidence" value="ECO:0007669"/>
    <property type="project" value="InterPro"/>
</dbReference>
<dbReference type="PANTHER" id="PTHR13878:SF141">
    <property type="entry name" value="CYTOKININ DEHYDROGENASE"/>
    <property type="match status" value="1"/>
</dbReference>
<dbReference type="KEGG" id="rcu:8272618"/>
<dbReference type="EC" id="1.5.99.12" evidence="3"/>
<evidence type="ECO:0000256" key="8">
    <source>
        <dbReference type="SAM" id="SignalP"/>
    </source>
</evidence>
<organism evidence="10 11">
    <name type="scientific">Ricinus communis</name>
    <name type="common">Castor bean</name>
    <dbReference type="NCBI Taxonomy" id="3988"/>
    <lineage>
        <taxon>Eukaryota</taxon>
        <taxon>Viridiplantae</taxon>
        <taxon>Streptophyta</taxon>
        <taxon>Embryophyta</taxon>
        <taxon>Tracheophyta</taxon>
        <taxon>Spermatophyta</taxon>
        <taxon>Magnoliopsida</taxon>
        <taxon>eudicotyledons</taxon>
        <taxon>Gunneridae</taxon>
        <taxon>Pentapetalae</taxon>
        <taxon>rosids</taxon>
        <taxon>fabids</taxon>
        <taxon>Malpighiales</taxon>
        <taxon>Euphorbiaceae</taxon>
        <taxon>Acalyphoideae</taxon>
        <taxon>Acalypheae</taxon>
        <taxon>Ricinus</taxon>
    </lineage>
</organism>
<dbReference type="InParanoid" id="B9RI30"/>
<dbReference type="Gene3D" id="3.30.465.10">
    <property type="match status" value="1"/>
</dbReference>
<evidence type="ECO:0000256" key="3">
    <source>
        <dbReference type="ARBA" id="ARBA00011928"/>
    </source>
</evidence>
<dbReference type="InterPro" id="IPR015345">
    <property type="entry name" value="Cytokinin_DH_FAD/cytokin-bd"/>
</dbReference>
<evidence type="ECO:0000256" key="1">
    <source>
        <dbReference type="ARBA" id="ARBA00001974"/>
    </source>
</evidence>
<dbReference type="InterPro" id="IPR016167">
    <property type="entry name" value="FAD-bd_PCMH_sub1"/>
</dbReference>
<evidence type="ECO:0000259" key="9">
    <source>
        <dbReference type="PROSITE" id="PS51387"/>
    </source>
</evidence>
<feature type="signal peptide" evidence="8">
    <location>
        <begin position="1"/>
        <end position="24"/>
    </location>
</feature>
<dbReference type="InterPro" id="IPR050432">
    <property type="entry name" value="FAD-linked_Oxidoreductases_BP"/>
</dbReference>
<evidence type="ECO:0000256" key="6">
    <source>
        <dbReference type="ARBA" id="ARBA00023002"/>
    </source>
</evidence>
<dbReference type="PANTHER" id="PTHR13878">
    <property type="entry name" value="GULONOLACTONE OXIDASE"/>
    <property type="match status" value="1"/>
</dbReference>
<comment type="similarity">
    <text evidence="2">Belongs to the oxygen-dependent FAD-linked oxidoreductase family.</text>
</comment>
<evidence type="ECO:0000256" key="7">
    <source>
        <dbReference type="ARBA" id="ARBA00048224"/>
    </source>
</evidence>
<dbReference type="Gene3D" id="3.40.462.10">
    <property type="entry name" value="FAD-linked oxidases, C-terminal domain"/>
    <property type="match status" value="1"/>
</dbReference>
<evidence type="ECO:0000313" key="10">
    <source>
        <dbReference type="EMBL" id="EEF48802.1"/>
    </source>
</evidence>
<dbReference type="InterPro" id="IPR036318">
    <property type="entry name" value="FAD-bd_PCMH-like_sf"/>
</dbReference>
<dbReference type="Pfam" id="PF09265">
    <property type="entry name" value="Cytokin-bind"/>
    <property type="match status" value="1"/>
</dbReference>
<dbReference type="InterPro" id="IPR016170">
    <property type="entry name" value="Cytok_DH_C_sf"/>
</dbReference>
<dbReference type="EMBL" id="EQ973781">
    <property type="protein sequence ID" value="EEF48802.1"/>
    <property type="molecule type" value="Genomic_DNA"/>
</dbReference>
<dbReference type="GO" id="GO:0016491">
    <property type="term" value="F:oxidoreductase activity"/>
    <property type="evidence" value="ECO:0000318"/>
    <property type="project" value="GO_Central"/>
</dbReference>
<keyword evidence="6 10" id="KW-0560">Oxidoreductase</keyword>
<dbReference type="OMA" id="WVRIAYS"/>
<keyword evidence="11" id="KW-1185">Reference proteome</keyword>
<feature type="chain" id="PRO_5002888509" description="cytokinin dehydrogenase" evidence="8">
    <location>
        <begin position="25"/>
        <end position="511"/>
    </location>
</feature>
<evidence type="ECO:0000313" key="11">
    <source>
        <dbReference type="Proteomes" id="UP000008311"/>
    </source>
</evidence>
<comment type="cofactor">
    <cofactor evidence="1">
        <name>FAD</name>
        <dbReference type="ChEBI" id="CHEBI:57692"/>
    </cofactor>
</comment>
<sequence length="511" mass="56948">MAKSSQIFPIFILIVLFIIHVEKSQPLTCPVPSELTDKLNVDPAAIESASTDYGNIVHDKPAAVLYPSSAQDISSLIQASFNCSTPFGIAARGNGHSTRGQGMAYNGVVIDMNVLRDNRNGTGINISKDPLYVDVGGEQLWVDVLNATVTEDVAPVSWTDFLGLTVGGTLSNAGISGQTFRFGPQISNVHEMDVITGKGEFVTCSANNNSELFYAVLGGLGQFGIITRARISLGPAFKRAVWAQILYSNFSAFTRDQERFIAGHAKKEGNAISYLEGALLLDNGTPNTWRTSFFPKSDIPRITSLIKQHGILYSLEIANSFDELTNKAVQEEMKDFIKALSSKPDYIYHTNVSYLEFLNRVQIPDEQSQAHPWLNLFIPKSNISDFNSGVFRDIVLQRNITTGPVLFYPMMRNKWDNRMSVAIPDEDIFYTAALLYSSGLNEWQVYDDQNKEILEFCDKAGIQGKQYLPNYATKEEWTKQFGSNWTTFEQRKALFDPKMILSPGQRIFNTN</sequence>
<dbReference type="eggNOG" id="KOG1231">
    <property type="taxonomic scope" value="Eukaryota"/>
</dbReference>
<feature type="domain" description="FAD-binding PCMH-type" evidence="9">
    <location>
        <begin position="57"/>
        <end position="236"/>
    </location>
</feature>
<dbReference type="InterPro" id="IPR016164">
    <property type="entry name" value="FAD-linked_Oxase-like_C"/>
</dbReference>
<proteinExistence type="inferred from homology"/>
<reference evidence="11" key="1">
    <citation type="journal article" date="2010" name="Nat. Biotechnol.">
        <title>Draft genome sequence of the oilseed species Ricinus communis.</title>
        <authorList>
            <person name="Chan A.P."/>
            <person name="Crabtree J."/>
            <person name="Zhao Q."/>
            <person name="Lorenzi H."/>
            <person name="Orvis J."/>
            <person name="Puiu D."/>
            <person name="Melake-Berhan A."/>
            <person name="Jones K.M."/>
            <person name="Redman J."/>
            <person name="Chen G."/>
            <person name="Cahoon E.B."/>
            <person name="Gedil M."/>
            <person name="Stanke M."/>
            <person name="Haas B.J."/>
            <person name="Wortman J.R."/>
            <person name="Fraser-Liggett C.M."/>
            <person name="Ravel J."/>
            <person name="Rabinowicz P.D."/>
        </authorList>
    </citation>
    <scope>NUCLEOTIDE SEQUENCE [LARGE SCALE GENOMIC DNA]</scope>
    <source>
        <strain evidence="11">cv. Hale</strain>
    </source>
</reference>
<dbReference type="PROSITE" id="PS51387">
    <property type="entry name" value="FAD_PCMH"/>
    <property type="match status" value="1"/>
</dbReference>
<keyword evidence="4" id="KW-0285">Flavoprotein</keyword>
<keyword evidence="5" id="KW-0274">FAD</keyword>
<dbReference type="SUPFAM" id="SSF55103">
    <property type="entry name" value="FAD-linked oxidases, C-terminal domain"/>
    <property type="match status" value="1"/>
</dbReference>